<accession>A0AAV2AQ30</accession>
<keyword evidence="4" id="KW-1015">Disulfide bond</keyword>
<proteinExistence type="predicted"/>
<dbReference type="PRINTS" id="PR00759">
    <property type="entry name" value="BASICPTASE"/>
</dbReference>
<evidence type="ECO:0000313" key="7">
    <source>
        <dbReference type="EMBL" id="CAL1285897.1"/>
    </source>
</evidence>
<keyword evidence="1" id="KW-0646">Protease inhibitor</keyword>
<evidence type="ECO:0000256" key="1">
    <source>
        <dbReference type="ARBA" id="ARBA00022690"/>
    </source>
</evidence>
<evidence type="ECO:0000256" key="2">
    <source>
        <dbReference type="ARBA" id="ARBA00022729"/>
    </source>
</evidence>
<dbReference type="SUPFAM" id="SSF57362">
    <property type="entry name" value="BPTI-like"/>
    <property type="match status" value="1"/>
</dbReference>
<feature type="domain" description="BPTI/Kunitz inhibitor" evidence="6">
    <location>
        <begin position="42"/>
        <end position="92"/>
    </location>
</feature>
<dbReference type="Pfam" id="PF00014">
    <property type="entry name" value="Kunitz_BPTI"/>
    <property type="match status" value="1"/>
</dbReference>
<comment type="caution">
    <text evidence="7">The sequence shown here is derived from an EMBL/GenBank/DDBJ whole genome shotgun (WGS) entry which is preliminary data.</text>
</comment>
<dbReference type="PANTHER" id="PTHR10083:SF374">
    <property type="entry name" value="BPTI_KUNITZ INHIBITOR DOMAIN-CONTAINING PROTEIN"/>
    <property type="match status" value="1"/>
</dbReference>
<dbReference type="EMBL" id="CAXIEN010000196">
    <property type="protein sequence ID" value="CAL1285897.1"/>
    <property type="molecule type" value="Genomic_DNA"/>
</dbReference>
<dbReference type="InterPro" id="IPR002223">
    <property type="entry name" value="Kunitz_BPTI"/>
</dbReference>
<feature type="signal peptide" evidence="5">
    <location>
        <begin position="1"/>
        <end position="19"/>
    </location>
</feature>
<evidence type="ECO:0000259" key="6">
    <source>
        <dbReference type="PROSITE" id="PS50279"/>
    </source>
</evidence>
<dbReference type="PROSITE" id="PS50279">
    <property type="entry name" value="BPTI_KUNITZ_2"/>
    <property type="match status" value="1"/>
</dbReference>
<organism evidence="7 8">
    <name type="scientific">Larinioides sclopetarius</name>
    <dbReference type="NCBI Taxonomy" id="280406"/>
    <lineage>
        <taxon>Eukaryota</taxon>
        <taxon>Metazoa</taxon>
        <taxon>Ecdysozoa</taxon>
        <taxon>Arthropoda</taxon>
        <taxon>Chelicerata</taxon>
        <taxon>Arachnida</taxon>
        <taxon>Araneae</taxon>
        <taxon>Araneomorphae</taxon>
        <taxon>Entelegynae</taxon>
        <taxon>Araneoidea</taxon>
        <taxon>Araneidae</taxon>
        <taxon>Larinioides</taxon>
    </lineage>
</organism>
<dbReference type="Proteomes" id="UP001497382">
    <property type="component" value="Unassembled WGS sequence"/>
</dbReference>
<keyword evidence="8" id="KW-1185">Reference proteome</keyword>
<evidence type="ECO:0000313" key="8">
    <source>
        <dbReference type="Proteomes" id="UP001497382"/>
    </source>
</evidence>
<dbReference type="InterPro" id="IPR036880">
    <property type="entry name" value="Kunitz_BPTI_sf"/>
</dbReference>
<sequence length="95" mass="10776">MKSILYFCLLLSLCAAVIARCRPCNRRTEYYSSQDDSIRSVCYLPKKVGVCRAAFTRYYYNPSRKNCFTFIWGGCGGNGNNFESYDDCMAVCKGA</sequence>
<dbReference type="Gene3D" id="4.10.410.10">
    <property type="entry name" value="Pancreatic trypsin inhibitor Kunitz domain"/>
    <property type="match status" value="1"/>
</dbReference>
<dbReference type="PROSITE" id="PS00280">
    <property type="entry name" value="BPTI_KUNITZ_1"/>
    <property type="match status" value="1"/>
</dbReference>
<dbReference type="PANTHER" id="PTHR10083">
    <property type="entry name" value="KUNITZ-TYPE PROTEASE INHIBITOR-RELATED"/>
    <property type="match status" value="1"/>
</dbReference>
<dbReference type="InterPro" id="IPR020901">
    <property type="entry name" value="Prtase_inh_Kunz-CS"/>
</dbReference>
<dbReference type="SMART" id="SM00131">
    <property type="entry name" value="KU"/>
    <property type="match status" value="1"/>
</dbReference>
<dbReference type="InterPro" id="IPR050098">
    <property type="entry name" value="TFPI/VKTCI-like"/>
</dbReference>
<protein>
    <recommendedName>
        <fullName evidence="6">BPTI/Kunitz inhibitor domain-containing protein</fullName>
    </recommendedName>
</protein>
<reference evidence="7 8" key="1">
    <citation type="submission" date="2024-04" db="EMBL/GenBank/DDBJ databases">
        <authorList>
            <person name="Rising A."/>
            <person name="Reimegard J."/>
            <person name="Sonavane S."/>
            <person name="Akerstrom W."/>
            <person name="Nylinder S."/>
            <person name="Hedman E."/>
            <person name="Kallberg Y."/>
        </authorList>
    </citation>
    <scope>NUCLEOTIDE SEQUENCE [LARGE SCALE GENOMIC DNA]</scope>
</reference>
<dbReference type="AlphaFoldDB" id="A0AAV2AQ30"/>
<keyword evidence="3" id="KW-0722">Serine protease inhibitor</keyword>
<evidence type="ECO:0000256" key="3">
    <source>
        <dbReference type="ARBA" id="ARBA00022900"/>
    </source>
</evidence>
<keyword evidence="2 5" id="KW-0732">Signal</keyword>
<dbReference type="GO" id="GO:0004867">
    <property type="term" value="F:serine-type endopeptidase inhibitor activity"/>
    <property type="evidence" value="ECO:0007669"/>
    <property type="project" value="UniProtKB-KW"/>
</dbReference>
<evidence type="ECO:0000256" key="4">
    <source>
        <dbReference type="ARBA" id="ARBA00023157"/>
    </source>
</evidence>
<feature type="chain" id="PRO_5043404803" description="BPTI/Kunitz inhibitor domain-containing protein" evidence="5">
    <location>
        <begin position="20"/>
        <end position="95"/>
    </location>
</feature>
<evidence type="ECO:0000256" key="5">
    <source>
        <dbReference type="SAM" id="SignalP"/>
    </source>
</evidence>
<name>A0AAV2AQ30_9ARAC</name>
<gene>
    <name evidence="7" type="ORF">LARSCL_LOCUS13970</name>
</gene>